<dbReference type="GO" id="GO:0003743">
    <property type="term" value="F:translation initiation factor activity"/>
    <property type="evidence" value="ECO:0007669"/>
    <property type="project" value="TreeGrafter"/>
</dbReference>
<dbReference type="PANTHER" id="PTHR14005">
    <property type="entry name" value="EUKARYOTIC TRANSLATION INITIATION FACTOR 3, THETA SUBUNIT"/>
    <property type="match status" value="1"/>
</dbReference>
<dbReference type="AlphaFoldDB" id="D5ADZ5"/>
<dbReference type="GO" id="GO:0071541">
    <property type="term" value="C:eukaryotic translation initiation factor 3 complex, eIF3m"/>
    <property type="evidence" value="ECO:0007669"/>
    <property type="project" value="TreeGrafter"/>
</dbReference>
<feature type="compositionally biased region" description="Basic and acidic residues" evidence="1">
    <location>
        <begin position="63"/>
        <end position="122"/>
    </location>
</feature>
<feature type="compositionally biased region" description="Basic and acidic residues" evidence="1">
    <location>
        <begin position="239"/>
        <end position="286"/>
    </location>
</feature>
<evidence type="ECO:0000313" key="2">
    <source>
        <dbReference type="EMBL" id="ADE77764.1"/>
    </source>
</evidence>
<name>D5ADZ5_PICSI</name>
<dbReference type="GO" id="GO:0003729">
    <property type="term" value="F:mRNA binding"/>
    <property type="evidence" value="ECO:0007669"/>
    <property type="project" value="TreeGrafter"/>
</dbReference>
<proteinExistence type="evidence at transcript level"/>
<feature type="region of interest" description="Disordered" evidence="1">
    <location>
        <begin position="63"/>
        <end position="286"/>
    </location>
</feature>
<dbReference type="GO" id="GO:0002188">
    <property type="term" value="P:translation reinitiation"/>
    <property type="evidence" value="ECO:0007669"/>
    <property type="project" value="TreeGrafter"/>
</dbReference>
<dbReference type="InterPro" id="IPR027512">
    <property type="entry name" value="EIF3A"/>
</dbReference>
<dbReference type="GO" id="GO:0001732">
    <property type="term" value="P:formation of cytoplasmic translation initiation complex"/>
    <property type="evidence" value="ECO:0007669"/>
    <property type="project" value="TreeGrafter"/>
</dbReference>
<dbReference type="PANTHER" id="PTHR14005:SF0">
    <property type="entry name" value="EUKARYOTIC TRANSLATION INITIATION FACTOR 3 SUBUNIT A"/>
    <property type="match status" value="1"/>
</dbReference>
<dbReference type="GO" id="GO:0043614">
    <property type="term" value="C:multi-eIF complex"/>
    <property type="evidence" value="ECO:0007669"/>
    <property type="project" value="TreeGrafter"/>
</dbReference>
<reference evidence="2" key="1">
    <citation type="submission" date="2010-04" db="EMBL/GenBank/DDBJ databases">
        <authorList>
            <person name="Reid K.E."/>
            <person name="Liao N."/>
            <person name="Chan S."/>
            <person name="Docking R."/>
            <person name="Taylor G."/>
            <person name="Moore R."/>
            <person name="Mayo M."/>
            <person name="Munro S."/>
            <person name="King J."/>
            <person name="Yanchuk A."/>
            <person name="Holt R."/>
            <person name="Jones S."/>
            <person name="Marra M."/>
            <person name="Ritland C.E."/>
            <person name="Ritland K."/>
            <person name="Bohlmann J."/>
        </authorList>
    </citation>
    <scope>NUCLEOTIDE SEQUENCE</scope>
    <source>
        <tissue evidence="2">Bud</tissue>
    </source>
</reference>
<protein>
    <submittedName>
        <fullName evidence="2">Uncharacterized protein</fullName>
    </submittedName>
</protein>
<accession>D5ADZ5</accession>
<feature type="compositionally biased region" description="Basic and acidic residues" evidence="1">
    <location>
        <begin position="207"/>
        <end position="219"/>
    </location>
</feature>
<feature type="compositionally biased region" description="Basic and acidic residues" evidence="1">
    <location>
        <begin position="148"/>
        <end position="192"/>
    </location>
</feature>
<evidence type="ECO:0000256" key="1">
    <source>
        <dbReference type="SAM" id="MobiDB-lite"/>
    </source>
</evidence>
<dbReference type="EMBL" id="BT124519">
    <property type="protein sequence ID" value="ADE77764.1"/>
    <property type="molecule type" value="mRNA"/>
</dbReference>
<dbReference type="GO" id="GO:0071540">
    <property type="term" value="C:eukaryotic translation initiation factor 3 complex, eIF3e"/>
    <property type="evidence" value="ECO:0007669"/>
    <property type="project" value="TreeGrafter"/>
</dbReference>
<organism evidence="2">
    <name type="scientific">Picea sitchensis</name>
    <name type="common">Sitka spruce</name>
    <name type="synonym">Pinus sitchensis</name>
    <dbReference type="NCBI Taxonomy" id="3332"/>
    <lineage>
        <taxon>Eukaryota</taxon>
        <taxon>Viridiplantae</taxon>
        <taxon>Streptophyta</taxon>
        <taxon>Embryophyta</taxon>
        <taxon>Tracheophyta</taxon>
        <taxon>Spermatophyta</taxon>
        <taxon>Pinopsida</taxon>
        <taxon>Pinidae</taxon>
        <taxon>Conifers I</taxon>
        <taxon>Pinales</taxon>
        <taxon>Pinaceae</taxon>
        <taxon>Picea</taxon>
    </lineage>
</organism>
<sequence>MLNDKNIFQNQVVSRREGEFERLKREREERLAELQAIRKQEREMRRKMEYYRRQEEARLIKLKEEEEARKREEEERKRKQDAEWKAKLDEMTEKQKQRERELEEKERLRKEALIKEEPRVSRPTEPVPNKFVPRAMRKAAESAGTEADNDRWRRGDRQTHVDGRDGLPIPRQREADVPARDKYAPPSRKYEPPTRTTQGKYEPPVSGRRDNYEAPRGRDAQPPIGRFEQRPKYGGFGNNKDERDRWGAAPDRERQRDEDRSGGADNWRRPSKPDLPPSRHLEEQAA</sequence>